<dbReference type="InterPro" id="IPR009060">
    <property type="entry name" value="UBA-like_sf"/>
</dbReference>
<organism evidence="4 5">
    <name type="scientific">Quercus lobata</name>
    <name type="common">Valley oak</name>
    <dbReference type="NCBI Taxonomy" id="97700"/>
    <lineage>
        <taxon>Eukaryota</taxon>
        <taxon>Viridiplantae</taxon>
        <taxon>Streptophyta</taxon>
        <taxon>Embryophyta</taxon>
        <taxon>Tracheophyta</taxon>
        <taxon>Spermatophyta</taxon>
        <taxon>Magnoliopsida</taxon>
        <taxon>eudicotyledons</taxon>
        <taxon>Gunneridae</taxon>
        <taxon>Pentapetalae</taxon>
        <taxon>rosids</taxon>
        <taxon>fabids</taxon>
        <taxon>Fagales</taxon>
        <taxon>Fagaceae</taxon>
        <taxon>Quercus</taxon>
    </lineage>
</organism>
<dbReference type="Pfam" id="PF14392">
    <property type="entry name" value="zf-CCHC_4"/>
    <property type="match status" value="1"/>
</dbReference>
<dbReference type="EnsemblPlants" id="QL04p035086:mrna">
    <property type="protein sequence ID" value="QL04p035086:mrna"/>
    <property type="gene ID" value="QL04p035086"/>
</dbReference>
<dbReference type="PANTHER" id="PTHR31286">
    <property type="entry name" value="GLYCINE-RICH CELL WALL STRUCTURAL PROTEIN 1.8-LIKE"/>
    <property type="match status" value="1"/>
</dbReference>
<dbReference type="AlphaFoldDB" id="A0A7N2R2Z3"/>
<dbReference type="Gene3D" id="1.10.8.10">
    <property type="entry name" value="DNA helicase RuvA subunit, C-terminal domain"/>
    <property type="match status" value="1"/>
</dbReference>
<evidence type="ECO:0000259" key="2">
    <source>
        <dbReference type="Pfam" id="PF14111"/>
    </source>
</evidence>
<keyword evidence="1" id="KW-0472">Membrane</keyword>
<evidence type="ECO:0000313" key="5">
    <source>
        <dbReference type="Proteomes" id="UP000594261"/>
    </source>
</evidence>
<protein>
    <recommendedName>
        <fullName evidence="6">DUF4283 domain-containing protein</fullName>
    </recommendedName>
</protein>
<dbReference type="SUPFAM" id="SSF46934">
    <property type="entry name" value="UBA-like"/>
    <property type="match status" value="1"/>
</dbReference>
<dbReference type="Gramene" id="QL04p035086:mrna">
    <property type="protein sequence ID" value="QL04p035086:mrna"/>
    <property type="gene ID" value="QL04p035086"/>
</dbReference>
<dbReference type="GeneID" id="115984080"/>
<dbReference type="InterPro" id="IPR025558">
    <property type="entry name" value="DUF4283"/>
</dbReference>
<dbReference type="InterPro" id="IPR040256">
    <property type="entry name" value="At4g02000-like"/>
</dbReference>
<gene>
    <name evidence="4" type="primary">LOC115984080</name>
</gene>
<evidence type="ECO:0008006" key="6">
    <source>
        <dbReference type="Google" id="ProtNLM"/>
    </source>
</evidence>
<keyword evidence="1" id="KW-0812">Transmembrane</keyword>
<dbReference type="Pfam" id="PF14555">
    <property type="entry name" value="UBA_4"/>
    <property type="match status" value="1"/>
</dbReference>
<keyword evidence="5" id="KW-1185">Reference proteome</keyword>
<dbReference type="OMA" id="VEINIMG"/>
<feature type="domain" description="Zinc knuckle CX2CX4HX4C" evidence="3">
    <location>
        <begin position="198"/>
        <end position="241"/>
    </location>
</feature>
<sequence>MDSDFIERLTGDLTAEEDEVIMDFIERLTEDLTAEEDEVIMVRSEHREKTLEEWSLSLLGRFHTTELINFRAAENHLRSAWKMEGNDLTITDVGDGLFRFKFSMECQLKWVINNGPWSFDNHILLLRRWEKGMTVFSVNFQTVPMWVQVWGLPFDLINKEAGIDIGQRIGRVIEVDCKAIASGEARFLRVRVDVPLDKPIRGGAPVLSPEGDKVWVAFKYERLSGLCFHCGLLSHEAKACKFTKLKVWEESPYGEWLRATEDVPPQTSDSLVLAQSHRDGNPNNNNEDLITSFCEITSSTREEALFFLESHNFHLDSAVSTFLDSLVAQSHRDGNGHGIDGVEMEPLQNFNWDHGHSYHSRTTVPEIVEVVECTELKGPDINEEQYWESNDGKNPELNAIPALQNYMLGKSSSGSELKCLEQKLDCFDPKLLLSQGLRRLCDAFRLLLTDPDVKRLVVSLASDKAVRDVILRNTSLREFQWTPYAVNYVRPLISNEEPGSEEPGFFTRILMWIWDRIKSKFGKFLSLVNELFQPPKSNNPTEGNKEKMEEKYSLALSVVIFLIVVVARALTA</sequence>
<dbReference type="InterPro" id="IPR025836">
    <property type="entry name" value="Zn_knuckle_CX2CX4HX4C"/>
</dbReference>
<accession>A0A7N2R2Z3</accession>
<evidence type="ECO:0000259" key="3">
    <source>
        <dbReference type="Pfam" id="PF14392"/>
    </source>
</evidence>
<feature type="domain" description="DUF4283" evidence="2">
    <location>
        <begin position="52"/>
        <end position="132"/>
    </location>
</feature>
<dbReference type="InParanoid" id="A0A7N2R2Z3"/>
<evidence type="ECO:0000313" key="4">
    <source>
        <dbReference type="EnsemblPlants" id="QL04p035086:mrna"/>
    </source>
</evidence>
<reference evidence="4 5" key="1">
    <citation type="journal article" date="2016" name="G3 (Bethesda)">
        <title>First Draft Assembly and Annotation of the Genome of a California Endemic Oak Quercus lobata Nee (Fagaceae).</title>
        <authorList>
            <person name="Sork V.L."/>
            <person name="Fitz-Gibbon S.T."/>
            <person name="Puiu D."/>
            <person name="Crepeau M."/>
            <person name="Gugger P.F."/>
            <person name="Sherman R."/>
            <person name="Stevens K."/>
            <person name="Langley C.H."/>
            <person name="Pellegrini M."/>
            <person name="Salzberg S.L."/>
        </authorList>
    </citation>
    <scope>NUCLEOTIDE SEQUENCE [LARGE SCALE GENOMIC DNA]</scope>
    <source>
        <strain evidence="4 5">cv. SW786</strain>
    </source>
</reference>
<dbReference type="Pfam" id="PF14111">
    <property type="entry name" value="DUF4283"/>
    <property type="match status" value="1"/>
</dbReference>
<name>A0A7N2R2Z3_QUELO</name>
<dbReference type="RefSeq" id="XP_030962833.1">
    <property type="nucleotide sequence ID" value="XM_031106973.1"/>
</dbReference>
<keyword evidence="1" id="KW-1133">Transmembrane helix</keyword>
<reference evidence="4" key="2">
    <citation type="submission" date="2021-01" db="UniProtKB">
        <authorList>
            <consortium name="EnsemblPlants"/>
        </authorList>
    </citation>
    <scope>IDENTIFICATION</scope>
</reference>
<feature type="transmembrane region" description="Helical" evidence="1">
    <location>
        <begin position="552"/>
        <end position="570"/>
    </location>
</feature>
<dbReference type="PANTHER" id="PTHR31286:SF167">
    <property type="entry name" value="OS09G0268800 PROTEIN"/>
    <property type="match status" value="1"/>
</dbReference>
<dbReference type="Proteomes" id="UP000594261">
    <property type="component" value="Chromosome 4"/>
</dbReference>
<evidence type="ECO:0000256" key="1">
    <source>
        <dbReference type="SAM" id="Phobius"/>
    </source>
</evidence>
<dbReference type="EMBL" id="LRBV02000004">
    <property type="status" value="NOT_ANNOTATED_CDS"/>
    <property type="molecule type" value="Genomic_DNA"/>
</dbReference>
<dbReference type="KEGG" id="qlo:115984080"/>
<dbReference type="OrthoDB" id="1463521at2759"/>
<proteinExistence type="predicted"/>